<comment type="caution">
    <text evidence="2">The sequence shown here is derived from an EMBL/GenBank/DDBJ whole genome shotgun (WGS) entry which is preliminary data.</text>
</comment>
<keyword evidence="3" id="KW-1185">Reference proteome</keyword>
<organism evidence="2 3">
    <name type="scientific">Hymenoscyphus albidus</name>
    <dbReference type="NCBI Taxonomy" id="595503"/>
    <lineage>
        <taxon>Eukaryota</taxon>
        <taxon>Fungi</taxon>
        <taxon>Dikarya</taxon>
        <taxon>Ascomycota</taxon>
        <taxon>Pezizomycotina</taxon>
        <taxon>Leotiomycetes</taxon>
        <taxon>Helotiales</taxon>
        <taxon>Helotiaceae</taxon>
        <taxon>Hymenoscyphus</taxon>
    </lineage>
</organism>
<dbReference type="AlphaFoldDB" id="A0A9N9QCN1"/>
<reference evidence="2" key="1">
    <citation type="submission" date="2021-07" db="EMBL/GenBank/DDBJ databases">
        <authorList>
            <person name="Durling M."/>
        </authorList>
    </citation>
    <scope>NUCLEOTIDE SEQUENCE</scope>
</reference>
<protein>
    <submittedName>
        <fullName evidence="2">Uncharacterized protein</fullName>
    </submittedName>
</protein>
<proteinExistence type="predicted"/>
<evidence type="ECO:0000313" key="3">
    <source>
        <dbReference type="Proteomes" id="UP000701801"/>
    </source>
</evidence>
<dbReference type="Proteomes" id="UP000701801">
    <property type="component" value="Unassembled WGS sequence"/>
</dbReference>
<evidence type="ECO:0000256" key="1">
    <source>
        <dbReference type="SAM" id="MobiDB-lite"/>
    </source>
</evidence>
<dbReference type="EMBL" id="CAJVRM010000724">
    <property type="protein sequence ID" value="CAG8983324.1"/>
    <property type="molecule type" value="Genomic_DNA"/>
</dbReference>
<gene>
    <name evidence="2" type="ORF">HYALB_00007452</name>
</gene>
<name>A0A9N9QCN1_9HELO</name>
<feature type="region of interest" description="Disordered" evidence="1">
    <location>
        <begin position="1"/>
        <end position="26"/>
    </location>
</feature>
<accession>A0A9N9QCN1</accession>
<evidence type="ECO:0000313" key="2">
    <source>
        <dbReference type="EMBL" id="CAG8983324.1"/>
    </source>
</evidence>
<sequence>MEEGRTLTHRPNLPTQGSYYPDQRKGKEPLYREIGIGIVSSSSKNFVGAGSTQVTSDFKITLALKSEIWGDET</sequence>